<feature type="compositionally biased region" description="Polar residues" evidence="1">
    <location>
        <begin position="248"/>
        <end position="260"/>
    </location>
</feature>
<feature type="compositionally biased region" description="Basic and acidic residues" evidence="1">
    <location>
        <begin position="237"/>
        <end position="246"/>
    </location>
</feature>
<comment type="caution">
    <text evidence="2">The sequence shown here is derived from an EMBL/GenBank/DDBJ whole genome shotgun (WGS) entry which is preliminary data.</text>
</comment>
<feature type="compositionally biased region" description="Basic and acidic residues" evidence="1">
    <location>
        <begin position="315"/>
        <end position="334"/>
    </location>
</feature>
<dbReference type="Proteomes" id="UP000288859">
    <property type="component" value="Unassembled WGS sequence"/>
</dbReference>
<evidence type="ECO:0000313" key="3">
    <source>
        <dbReference type="Proteomes" id="UP000288859"/>
    </source>
</evidence>
<dbReference type="OrthoDB" id="5424234at2759"/>
<dbReference type="EMBL" id="NAJM01000027">
    <property type="protein sequence ID" value="RVX69817.1"/>
    <property type="molecule type" value="Genomic_DNA"/>
</dbReference>
<proteinExistence type="predicted"/>
<dbReference type="VEuPathDB" id="FungiDB:PV10_06148"/>
<sequence length="366" mass="39199">MPSTTLTRLLHHCGQAFELTPIADSLQLPRLGSYEDFPPGSRTHHAKSSKPLTPAKASDKLLQQPQSEDTTSGSTSQTTSESSSRPSLIRSTSGGHAHNLLDENRGSESKLSASGTNQSRVEPSNPSKSTSGALWSPRQVSSPVHEDSRSDQKQTGSASASTFALPSASSWQSDESAPERSTVSTTAPPPPTGDLVDPGFRGKFVENQKKSSINLAGLNRMRKIGSVVRFADEEETEGKGKGREADPTSESGRRLSQMTTVAHDDSGSSTDEDQDQPLQLPRTKSQLSLLIKHKRDQTGSQDLGPQSPTIPAPSEPKEKSKEAELLSMGRRDGVTKAGGVQVPRQQRLSDNDPSKSSIPSSPDRLF</sequence>
<feature type="compositionally biased region" description="Polar residues" evidence="1">
    <location>
        <begin position="298"/>
        <end position="307"/>
    </location>
</feature>
<feature type="compositionally biased region" description="Low complexity" evidence="1">
    <location>
        <begin position="354"/>
        <end position="366"/>
    </location>
</feature>
<feature type="compositionally biased region" description="Basic and acidic residues" evidence="1">
    <location>
        <begin position="99"/>
        <end position="108"/>
    </location>
</feature>
<feature type="compositionally biased region" description="Polar residues" evidence="1">
    <location>
        <begin position="109"/>
        <end position="142"/>
    </location>
</feature>
<organism evidence="2 3">
    <name type="scientific">Exophiala mesophila</name>
    <name type="common">Black yeast-like fungus</name>
    <dbReference type="NCBI Taxonomy" id="212818"/>
    <lineage>
        <taxon>Eukaryota</taxon>
        <taxon>Fungi</taxon>
        <taxon>Dikarya</taxon>
        <taxon>Ascomycota</taxon>
        <taxon>Pezizomycotina</taxon>
        <taxon>Eurotiomycetes</taxon>
        <taxon>Chaetothyriomycetidae</taxon>
        <taxon>Chaetothyriales</taxon>
        <taxon>Herpotrichiellaceae</taxon>
        <taxon>Exophiala</taxon>
    </lineage>
</organism>
<protein>
    <submittedName>
        <fullName evidence="2">Uncharacterized protein</fullName>
    </submittedName>
</protein>
<accession>A0A438N283</accession>
<reference evidence="2 3" key="1">
    <citation type="submission" date="2017-03" db="EMBL/GenBank/DDBJ databases">
        <title>Genomes of endolithic fungi from Antarctica.</title>
        <authorList>
            <person name="Coleine C."/>
            <person name="Masonjones S."/>
            <person name="Stajich J.E."/>
        </authorList>
    </citation>
    <scope>NUCLEOTIDE SEQUENCE [LARGE SCALE GENOMIC DNA]</scope>
    <source>
        <strain evidence="2 3">CCFEE 6314</strain>
    </source>
</reference>
<feature type="compositionally biased region" description="Low complexity" evidence="1">
    <location>
        <begin position="67"/>
        <end position="93"/>
    </location>
</feature>
<name>A0A438N283_EXOME</name>
<evidence type="ECO:0000313" key="2">
    <source>
        <dbReference type="EMBL" id="RVX69817.1"/>
    </source>
</evidence>
<feature type="compositionally biased region" description="Polar residues" evidence="1">
    <location>
        <begin position="153"/>
        <end position="175"/>
    </location>
</feature>
<evidence type="ECO:0000256" key="1">
    <source>
        <dbReference type="SAM" id="MobiDB-lite"/>
    </source>
</evidence>
<dbReference type="AlphaFoldDB" id="A0A438N283"/>
<gene>
    <name evidence="2" type="ORF">B0A52_06462</name>
</gene>
<feature type="region of interest" description="Disordered" evidence="1">
    <location>
        <begin position="33"/>
        <end position="366"/>
    </location>
</feature>